<name>A0A6J5PRH0_9CAUD</name>
<evidence type="ECO:0000313" key="7">
    <source>
        <dbReference type="EMBL" id="CAB4188280.1"/>
    </source>
</evidence>
<sequence length="69" mass="8159">MSDTFRKNYNSIHLLHCYEKKVKEIAEDLAKNYTDVGQSREMSLALTNLEQSIMWFTKALYTPENKDKK</sequence>
<dbReference type="Pfam" id="PF24729">
    <property type="entry name" value="Acb2_Tad1_hairpin"/>
    <property type="match status" value="1"/>
</dbReference>
<gene>
    <name evidence="6" type="ORF">UFOVP1026_23</name>
    <name evidence="7" type="ORF">UFOVP1180_7</name>
    <name evidence="8" type="ORF">UFOVP1629_49</name>
    <name evidence="3" type="ORF">UFOVP527_13</name>
    <name evidence="4" type="ORF">UFOVP855_36</name>
    <name evidence="5" type="ORF">UFOVP954_38</name>
</gene>
<dbReference type="EMBL" id="LR796809">
    <property type="protein sequence ID" value="CAB4167646.1"/>
    <property type="molecule type" value="Genomic_DNA"/>
</dbReference>
<dbReference type="EMBL" id="LR796511">
    <property type="protein sequence ID" value="CAB4148527.1"/>
    <property type="molecule type" value="Genomic_DNA"/>
</dbReference>
<evidence type="ECO:0000313" key="4">
    <source>
        <dbReference type="EMBL" id="CAB4167646.1"/>
    </source>
</evidence>
<evidence type="ECO:0000313" key="6">
    <source>
        <dbReference type="EMBL" id="CAB4179027.1"/>
    </source>
</evidence>
<proteinExistence type="predicted"/>
<evidence type="ECO:0000259" key="2">
    <source>
        <dbReference type="Pfam" id="PF24729"/>
    </source>
</evidence>
<feature type="domain" description="Acb2/Tad1 hairpin" evidence="2">
    <location>
        <begin position="21"/>
        <end position="60"/>
    </location>
</feature>
<evidence type="ECO:0000313" key="8">
    <source>
        <dbReference type="EMBL" id="CAB4220541.1"/>
    </source>
</evidence>
<accession>A0A6J5PRH0</accession>
<evidence type="ECO:0000313" key="5">
    <source>
        <dbReference type="EMBL" id="CAB4173597.1"/>
    </source>
</evidence>
<dbReference type="EMBL" id="LR797494">
    <property type="protein sequence ID" value="CAB4220541.1"/>
    <property type="molecule type" value="Genomic_DNA"/>
</dbReference>
<protein>
    <recommendedName>
        <fullName evidence="2">Acb2/Tad1 hairpin domain-containing protein</fullName>
    </recommendedName>
</protein>
<organism evidence="5">
    <name type="scientific">uncultured Caudovirales phage</name>
    <dbReference type="NCBI Taxonomy" id="2100421"/>
    <lineage>
        <taxon>Viruses</taxon>
        <taxon>Duplodnaviria</taxon>
        <taxon>Heunggongvirae</taxon>
        <taxon>Uroviricota</taxon>
        <taxon>Caudoviricetes</taxon>
        <taxon>Peduoviridae</taxon>
        <taxon>Maltschvirus</taxon>
        <taxon>Maltschvirus maltsch</taxon>
    </lineage>
</organism>
<dbReference type="InterPro" id="IPR056098">
    <property type="entry name" value="Acb2/Tad1_hairpin"/>
</dbReference>
<keyword evidence="1" id="KW-0547">Nucleotide-binding</keyword>
<dbReference type="GO" id="GO:0000166">
    <property type="term" value="F:nucleotide binding"/>
    <property type="evidence" value="ECO:0007669"/>
    <property type="project" value="UniProtKB-KW"/>
</dbReference>
<dbReference type="EMBL" id="LR796903">
    <property type="protein sequence ID" value="CAB4173597.1"/>
    <property type="molecule type" value="Genomic_DNA"/>
</dbReference>
<evidence type="ECO:0000256" key="1">
    <source>
        <dbReference type="ARBA" id="ARBA00022741"/>
    </source>
</evidence>
<dbReference type="EMBL" id="LR797123">
    <property type="protein sequence ID" value="CAB4188280.1"/>
    <property type="molecule type" value="Genomic_DNA"/>
</dbReference>
<evidence type="ECO:0000313" key="3">
    <source>
        <dbReference type="EMBL" id="CAB4148527.1"/>
    </source>
</evidence>
<dbReference type="EMBL" id="LR796975">
    <property type="protein sequence ID" value="CAB4179027.1"/>
    <property type="molecule type" value="Genomic_DNA"/>
</dbReference>
<reference evidence="5" key="1">
    <citation type="submission" date="2020-05" db="EMBL/GenBank/DDBJ databases">
        <authorList>
            <person name="Chiriac C."/>
            <person name="Salcher M."/>
            <person name="Ghai R."/>
            <person name="Kavagutti S V."/>
        </authorList>
    </citation>
    <scope>NUCLEOTIDE SEQUENCE</scope>
</reference>